<name>Q23RU4_TETTS</name>
<accession>Q23RU4</accession>
<keyword evidence="1" id="KW-0645">Protease</keyword>
<protein>
    <submittedName>
        <fullName evidence="1">Calpain family cysteine protease</fullName>
    </submittedName>
</protein>
<dbReference type="InterPro" id="IPR011044">
    <property type="entry name" value="Quino_amine_DH_bsu"/>
</dbReference>
<dbReference type="OrthoDB" id="327910at2759"/>
<dbReference type="Proteomes" id="UP000009168">
    <property type="component" value="Unassembled WGS sequence"/>
</dbReference>
<dbReference type="InParanoid" id="Q23RU4"/>
<dbReference type="GO" id="GO:0008233">
    <property type="term" value="F:peptidase activity"/>
    <property type="evidence" value="ECO:0007669"/>
    <property type="project" value="UniProtKB-KW"/>
</dbReference>
<dbReference type="GeneID" id="7828874"/>
<dbReference type="KEGG" id="tet:TTHERM_00628540"/>
<dbReference type="GO" id="GO:0006508">
    <property type="term" value="P:proteolysis"/>
    <property type="evidence" value="ECO:0007669"/>
    <property type="project" value="UniProtKB-KW"/>
</dbReference>
<keyword evidence="2" id="KW-1185">Reference proteome</keyword>
<dbReference type="EMBL" id="GG662641">
    <property type="protein sequence ID" value="EAR99295.2"/>
    <property type="molecule type" value="Genomic_DNA"/>
</dbReference>
<organism evidence="1 2">
    <name type="scientific">Tetrahymena thermophila (strain SB210)</name>
    <dbReference type="NCBI Taxonomy" id="312017"/>
    <lineage>
        <taxon>Eukaryota</taxon>
        <taxon>Sar</taxon>
        <taxon>Alveolata</taxon>
        <taxon>Ciliophora</taxon>
        <taxon>Intramacronucleata</taxon>
        <taxon>Oligohymenophorea</taxon>
        <taxon>Hymenostomatida</taxon>
        <taxon>Tetrahymenina</taxon>
        <taxon>Tetrahymenidae</taxon>
        <taxon>Tetrahymena</taxon>
    </lineage>
</organism>
<dbReference type="SUPFAM" id="SSF101908">
    <property type="entry name" value="Putative isomerase YbhE"/>
    <property type="match status" value="1"/>
</dbReference>
<sequence length="1716" mass="199614">MLVNQLNQTNTSYWEPLSIQIAKDQDLVFISCGVNGIAIVDYLGSKILDTINFNGLYVQNFQVSHNGQILFLSLNSTIQVYKLVFEYKPNDSFKMVEVSMIQAVEFSQIITQMLYVEEVDILIVSGSTGLIASYNTKNKSNLYQTAFYQLDAQQITGLFLSKDFQFLYAGAYQQGMFLFKLNDIADQKNQTNFILAGEGFAGLSTNYCLQTRDYYAYCYDIWTGLYFSNFMYLTQIDESEYPIALNFTYYWPDQTVIPIISSLFLNSAESILFCGVRSYGIYLFDIRSRNKILLIEVIGSDINPFSMQLSKNEIYLYVSTSSNIFSFPQVQVELNDYFPNIFNIHQSSLSELDIIYKPRCYVDFQDEYLFGAFDFNGLYVFPTYKNPYRLNVTSYQNYPINLDTILFDKSGKYIIVPSYYQGILLYIYQYSPLDNSKQQQEISPLNMKLIGQNSYNNTFYSVNMAFSVDKTIAAQAVEKEIIIYNTTDILSIQVLSVWSKPGFLVADIYDLCISLDNRWIIGVTLGQGYFILNISDKNNPILANHQTFQGGFAVVTSAYYNFAYIGEGSKGFAILDTSALPQIKFASRISLTGFTFMVQPIQNEDYILVTQSDKGTLTLIDMRDKYNPIIIYQLLYFNQQAQSVCLCNTLNYLFVTVSDGILTMPYQNEVQIHTEVSEIKTFSNTQQQQKLKYSKQNFGSTNSSRINNEYIFQIGQTVALDFKIIYPQNLNMKVSNIYILQNGNIETLPPQFNFDSKNQNLQIQVTTDLLDKNQMVSNLIIILIKTLIPIDQTSFFYSQEDSYDLAVTNLTQSALIFQSLIHQNVINIDGTLNQNFDVQKKLVLDAQLQKQLVDPSNISDSLYQNIISQITQKVSVTLKKSYSFNPFKFYVISSLKFDNNNRFHYISTNSLQIIQVILKVNSNTGKLIHKNQDSVTFQLSDSQDQLQIEGSQENVNKVLQQYIIFANASEINQNTQQSIQITINDNVNNPLKISINIFECSFIVLKKQLIVNKQLNLQKQLEQQFQNGIIDIESNIAISFSSQSFLVQDTSKITYQAYVQNEKDEFVLIPPSLWLQQQGNDKLNFKGITTSYLYGNVYRFQIQATDGYTKAVDYFTVQVYGIPFVYALNLLLKILGPLLGFFGIYRQRHYFYNIIFQSRVTFSQEEVDCGAKYQKQLIIIENSHEEGMYIVRTLFKKIMENSSFKFQQNQPRAHTHSVSGVQQKNIDNLFENRNSNKEGFQNDFKEFEKFEHQNNFNFKKNTNNIQKVLLNLQKIKKQINKSSLERRYLNEKGSLVLSQAIQDIVSFNIIPKTYKQKTWSQYVNDLTDTNSVLQRIIRALISRYLLKLDQKTHIIYEYIKNYCYQNIQHNKNDWFKAIINIQYKNNPSLKEVDSDINIFPSIDFNYKQLLFIFQQLHKTDNTQTLKIPKSFSQFQKYIETYFQDVNIFLLREVIFADVLGFPQYKPSSFQPSIGKSIYVHSYNISQIIAYKKREVSKHFQPIYRFLNIDYEKYGFSKNMRLPSWLQFDQRNGVIFLYGIPQKQDVEELLIKMYDTNRYVIRQFVLKVNFNILRSDKKQQIDQIYTQQEDSSQLVSSNQQKIFSKLEMPKIISNTFYEKQEDIFQTNSESPSSIFNKRRFEKSLSQNMNLNEIKKKKTEQEGNIFENCESNISEELQSQDVKMFSEFSTHRNSISEKEAQQYLQIILNIKQDEINEL</sequence>
<dbReference type="SUPFAM" id="SSF50969">
    <property type="entry name" value="YVTN repeat-like/Quinoprotein amine dehydrogenase"/>
    <property type="match status" value="1"/>
</dbReference>
<keyword evidence="1" id="KW-0378">Hydrolase</keyword>
<reference evidence="2" key="1">
    <citation type="journal article" date="2006" name="PLoS Biol.">
        <title>Macronuclear genome sequence of the ciliate Tetrahymena thermophila, a model eukaryote.</title>
        <authorList>
            <person name="Eisen J.A."/>
            <person name="Coyne R.S."/>
            <person name="Wu M."/>
            <person name="Wu D."/>
            <person name="Thiagarajan M."/>
            <person name="Wortman J.R."/>
            <person name="Badger J.H."/>
            <person name="Ren Q."/>
            <person name="Amedeo P."/>
            <person name="Jones K.M."/>
            <person name="Tallon L.J."/>
            <person name="Delcher A.L."/>
            <person name="Salzberg S.L."/>
            <person name="Silva J.C."/>
            <person name="Haas B.J."/>
            <person name="Majoros W.H."/>
            <person name="Farzad M."/>
            <person name="Carlton J.M."/>
            <person name="Smith R.K. Jr."/>
            <person name="Garg J."/>
            <person name="Pearlman R.E."/>
            <person name="Karrer K.M."/>
            <person name="Sun L."/>
            <person name="Manning G."/>
            <person name="Elde N.C."/>
            <person name="Turkewitz A.P."/>
            <person name="Asai D.J."/>
            <person name="Wilkes D.E."/>
            <person name="Wang Y."/>
            <person name="Cai H."/>
            <person name="Collins K."/>
            <person name="Stewart B.A."/>
            <person name="Lee S.R."/>
            <person name="Wilamowska K."/>
            <person name="Weinberg Z."/>
            <person name="Ruzzo W.L."/>
            <person name="Wloga D."/>
            <person name="Gaertig J."/>
            <person name="Frankel J."/>
            <person name="Tsao C.-C."/>
            <person name="Gorovsky M.A."/>
            <person name="Keeling P.J."/>
            <person name="Waller R.F."/>
            <person name="Patron N.J."/>
            <person name="Cherry J.M."/>
            <person name="Stover N.A."/>
            <person name="Krieger C.J."/>
            <person name="del Toro C."/>
            <person name="Ryder H.F."/>
            <person name="Williamson S.C."/>
            <person name="Barbeau R.A."/>
            <person name="Hamilton E.P."/>
            <person name="Orias E."/>
        </authorList>
    </citation>
    <scope>NUCLEOTIDE SEQUENCE [LARGE SCALE GENOMIC DNA]</scope>
    <source>
        <strain evidence="2">SB210</strain>
    </source>
</reference>
<gene>
    <name evidence="1" type="ORF">TTHERM_00628540</name>
</gene>
<evidence type="ECO:0000313" key="2">
    <source>
        <dbReference type="Proteomes" id="UP000009168"/>
    </source>
</evidence>
<proteinExistence type="predicted"/>
<dbReference type="RefSeq" id="XP_001019540.2">
    <property type="nucleotide sequence ID" value="XM_001019540.2"/>
</dbReference>
<dbReference type="HOGENOM" id="CLU_000949_0_0_1"/>
<evidence type="ECO:0000313" key="1">
    <source>
        <dbReference type="EMBL" id="EAR99295.2"/>
    </source>
</evidence>